<evidence type="ECO:0000256" key="2">
    <source>
        <dbReference type="ARBA" id="ARBA00022614"/>
    </source>
</evidence>
<dbReference type="Pfam" id="PF00931">
    <property type="entry name" value="NB-ARC"/>
    <property type="match status" value="1"/>
</dbReference>
<dbReference type="InterPro" id="IPR038005">
    <property type="entry name" value="RX-like_CC"/>
</dbReference>
<feature type="non-terminal residue" evidence="8">
    <location>
        <position position="1"/>
    </location>
</feature>
<accession>A0A5J9SI22</accession>
<dbReference type="GO" id="GO:0043531">
    <property type="term" value="F:ADP binding"/>
    <property type="evidence" value="ECO:0007669"/>
    <property type="project" value="InterPro"/>
</dbReference>
<evidence type="ECO:0000256" key="1">
    <source>
        <dbReference type="ARBA" id="ARBA00008894"/>
    </source>
</evidence>
<comment type="similarity">
    <text evidence="1">Belongs to the disease resistance NB-LRR family.</text>
</comment>
<dbReference type="PANTHER" id="PTHR19338:SF58">
    <property type="entry name" value="OS09G0517100 PROTEIN"/>
    <property type="match status" value="1"/>
</dbReference>
<protein>
    <recommendedName>
        <fullName evidence="10">NB-ARC domain-containing protein</fullName>
    </recommendedName>
</protein>
<dbReference type="CDD" id="cd14798">
    <property type="entry name" value="RX-CC_like"/>
    <property type="match status" value="1"/>
</dbReference>
<evidence type="ECO:0008006" key="10">
    <source>
        <dbReference type="Google" id="ProtNLM"/>
    </source>
</evidence>
<dbReference type="InterPro" id="IPR041118">
    <property type="entry name" value="Rx_N"/>
</dbReference>
<dbReference type="OrthoDB" id="690104at2759"/>
<proteinExistence type="inferred from homology"/>
<reference evidence="8 9" key="1">
    <citation type="journal article" date="2019" name="Sci. Rep.">
        <title>A high-quality genome of Eragrostis curvula grass provides insights into Poaceae evolution and supports new strategies to enhance forage quality.</title>
        <authorList>
            <person name="Carballo J."/>
            <person name="Santos B.A.C.M."/>
            <person name="Zappacosta D."/>
            <person name="Garbus I."/>
            <person name="Selva J.P."/>
            <person name="Gallo C.A."/>
            <person name="Diaz A."/>
            <person name="Albertini E."/>
            <person name="Caccamo M."/>
            <person name="Echenique V."/>
        </authorList>
    </citation>
    <scope>NUCLEOTIDE SEQUENCE [LARGE SCALE GENOMIC DNA]</scope>
    <source>
        <strain evidence="9">cv. Victoria</strain>
        <tissue evidence="8">Leaf</tissue>
    </source>
</reference>
<dbReference type="Gramene" id="TVT98709">
    <property type="protein sequence ID" value="TVT98709"/>
    <property type="gene ID" value="EJB05_55938"/>
</dbReference>
<dbReference type="InterPro" id="IPR002182">
    <property type="entry name" value="NB-ARC"/>
</dbReference>
<evidence type="ECO:0000259" key="7">
    <source>
        <dbReference type="Pfam" id="PF18052"/>
    </source>
</evidence>
<evidence type="ECO:0000313" key="9">
    <source>
        <dbReference type="Proteomes" id="UP000324897"/>
    </source>
</evidence>
<keyword evidence="3" id="KW-0677">Repeat</keyword>
<sequence length="458" mass="52092">MADLAFGISKTAVQSLADKVRSAIKEEAEKWQIVQRDLVFIKGEFEMMQAFLDIGGAQHVKNSVGRTWVRQVHDLSYDTEDWMEFVLHLEPRRSGWLRRMLPSCIEAAAQPLDEAVDEIKQLKARVEDVSKRNLRYNLIGDSGSNPVAQMEQTLASSTRALDVFVKARDAEKDRAAVMQLKSLITTADRNLSVVSVCGIGGDLGTTSLVRKVYEDSEICSKFKLRAWMKLVHDPFSPSQVFLLDMAKQFVANTAKDGTFAYIGQLCDYNSEKLGEILDSLFKGHRFLVVLEDISSIALWDSFRVHMPDKNNGSRIIVSTKFPEIASLCTKRPYRVSMIREFPDDRSVCVLFKEATLEHSQYDKVRKGEEKQHKKDDLLGDHTMEPAVKARDNVRSSDENNWKSIKETLISEYSRSCIVVITSELVGSRCVKDFNDTDLRYFFDEFSILGHKLLEVHID</sequence>
<name>A0A5J9SI22_9POAL</name>
<feature type="domain" description="NB-ARC" evidence="6">
    <location>
        <begin position="188"/>
        <end position="347"/>
    </location>
</feature>
<evidence type="ECO:0000313" key="8">
    <source>
        <dbReference type="EMBL" id="TVT98709.1"/>
    </source>
</evidence>
<dbReference type="Pfam" id="PF18052">
    <property type="entry name" value="Rx_N"/>
    <property type="match status" value="1"/>
</dbReference>
<evidence type="ECO:0000256" key="4">
    <source>
        <dbReference type="ARBA" id="ARBA00022741"/>
    </source>
</evidence>
<feature type="domain" description="Disease resistance N-terminal" evidence="7">
    <location>
        <begin position="12"/>
        <end position="91"/>
    </location>
</feature>
<evidence type="ECO:0000256" key="5">
    <source>
        <dbReference type="ARBA" id="ARBA00022821"/>
    </source>
</evidence>
<keyword evidence="4" id="KW-0547">Nucleotide-binding</keyword>
<keyword evidence="9" id="KW-1185">Reference proteome</keyword>
<dbReference type="GO" id="GO:0006952">
    <property type="term" value="P:defense response"/>
    <property type="evidence" value="ECO:0007669"/>
    <property type="project" value="UniProtKB-KW"/>
</dbReference>
<dbReference type="Gene3D" id="1.20.5.4130">
    <property type="match status" value="1"/>
</dbReference>
<keyword evidence="5" id="KW-0611">Plant defense</keyword>
<keyword evidence="2" id="KW-0433">Leucine-rich repeat</keyword>
<dbReference type="PANTHER" id="PTHR19338">
    <property type="entry name" value="TRANSLOCASE OF INNER MITOCHONDRIAL MEMBRANE 13 HOMOLOG"/>
    <property type="match status" value="1"/>
</dbReference>
<dbReference type="Gene3D" id="3.40.50.300">
    <property type="entry name" value="P-loop containing nucleotide triphosphate hydrolases"/>
    <property type="match status" value="1"/>
</dbReference>
<comment type="caution">
    <text evidence="8">The sequence shown here is derived from an EMBL/GenBank/DDBJ whole genome shotgun (WGS) entry which is preliminary data.</text>
</comment>
<gene>
    <name evidence="8" type="ORF">EJB05_55938</name>
</gene>
<evidence type="ECO:0000256" key="3">
    <source>
        <dbReference type="ARBA" id="ARBA00022737"/>
    </source>
</evidence>
<dbReference type="SUPFAM" id="SSF52540">
    <property type="entry name" value="P-loop containing nucleoside triphosphate hydrolases"/>
    <property type="match status" value="1"/>
</dbReference>
<dbReference type="InterPro" id="IPR027417">
    <property type="entry name" value="P-loop_NTPase"/>
</dbReference>
<dbReference type="EMBL" id="RWGY01000817">
    <property type="protein sequence ID" value="TVT98709.1"/>
    <property type="molecule type" value="Genomic_DNA"/>
</dbReference>
<dbReference type="AlphaFoldDB" id="A0A5J9SI22"/>
<evidence type="ECO:0000259" key="6">
    <source>
        <dbReference type="Pfam" id="PF00931"/>
    </source>
</evidence>
<organism evidence="8 9">
    <name type="scientific">Eragrostis curvula</name>
    <name type="common">weeping love grass</name>
    <dbReference type="NCBI Taxonomy" id="38414"/>
    <lineage>
        <taxon>Eukaryota</taxon>
        <taxon>Viridiplantae</taxon>
        <taxon>Streptophyta</taxon>
        <taxon>Embryophyta</taxon>
        <taxon>Tracheophyta</taxon>
        <taxon>Spermatophyta</taxon>
        <taxon>Magnoliopsida</taxon>
        <taxon>Liliopsida</taxon>
        <taxon>Poales</taxon>
        <taxon>Poaceae</taxon>
        <taxon>PACMAD clade</taxon>
        <taxon>Chloridoideae</taxon>
        <taxon>Eragrostideae</taxon>
        <taxon>Eragrostidinae</taxon>
        <taxon>Eragrostis</taxon>
    </lineage>
</organism>
<dbReference type="Proteomes" id="UP000324897">
    <property type="component" value="Unassembled WGS sequence"/>
</dbReference>